<dbReference type="Pfam" id="PF00498">
    <property type="entry name" value="FHA"/>
    <property type="match status" value="1"/>
</dbReference>
<feature type="domain" description="FHA" evidence="9">
    <location>
        <begin position="28"/>
        <end position="87"/>
    </location>
</feature>
<keyword evidence="6" id="KW-0539">Nucleus</keyword>
<protein>
    <recommendedName>
        <fullName evidence="9">FHA domain-containing protein</fullName>
    </recommendedName>
</protein>
<dbReference type="PROSITE" id="PS50006">
    <property type="entry name" value="FHA_DOMAIN"/>
    <property type="match status" value="1"/>
</dbReference>
<gene>
    <name evidence="10" type="ORF">ACHHYP_09690</name>
</gene>
<keyword evidence="4" id="KW-0227">DNA damage</keyword>
<dbReference type="SUPFAM" id="SSF52113">
    <property type="entry name" value="BRCT domain"/>
    <property type="match status" value="1"/>
</dbReference>
<organism evidence="10 11">
    <name type="scientific">Achlya hypogyna</name>
    <name type="common">Oomycete</name>
    <name type="synonym">Protoachlya hypogyna</name>
    <dbReference type="NCBI Taxonomy" id="1202772"/>
    <lineage>
        <taxon>Eukaryota</taxon>
        <taxon>Sar</taxon>
        <taxon>Stramenopiles</taxon>
        <taxon>Oomycota</taxon>
        <taxon>Saprolegniomycetes</taxon>
        <taxon>Saprolegniales</taxon>
        <taxon>Achlyaceae</taxon>
        <taxon>Achlya</taxon>
    </lineage>
</organism>
<proteinExistence type="inferred from homology"/>
<dbReference type="GO" id="GO:0003684">
    <property type="term" value="F:damaged DNA binding"/>
    <property type="evidence" value="ECO:0007669"/>
    <property type="project" value="TreeGrafter"/>
</dbReference>
<dbReference type="AlphaFoldDB" id="A0A1V9YMP5"/>
<evidence type="ECO:0000256" key="8">
    <source>
        <dbReference type="SAM" id="MobiDB-lite"/>
    </source>
</evidence>
<comment type="similarity">
    <text evidence="7">Belongs to the Nibrin family.</text>
</comment>
<comment type="caution">
    <text evidence="10">The sequence shown here is derived from an EMBL/GenBank/DDBJ whole genome shotgun (WGS) entry which is preliminary data.</text>
</comment>
<evidence type="ECO:0000256" key="1">
    <source>
        <dbReference type="ARBA" id="ARBA00004123"/>
    </source>
</evidence>
<comment type="subcellular location">
    <subcellularLocation>
        <location evidence="2">Chromosome</location>
    </subcellularLocation>
    <subcellularLocation>
        <location evidence="1">Nucleus</location>
    </subcellularLocation>
</comment>
<dbReference type="InterPro" id="IPR008984">
    <property type="entry name" value="SMAD_FHA_dom_sf"/>
</dbReference>
<dbReference type="OrthoDB" id="552194at2759"/>
<dbReference type="GO" id="GO:0007095">
    <property type="term" value="P:mitotic G2 DNA damage checkpoint signaling"/>
    <property type="evidence" value="ECO:0007669"/>
    <property type="project" value="InterPro"/>
</dbReference>
<feature type="region of interest" description="Disordered" evidence="8">
    <location>
        <begin position="409"/>
        <end position="459"/>
    </location>
</feature>
<keyword evidence="5" id="KW-0234">DNA repair</keyword>
<evidence type="ECO:0000313" key="11">
    <source>
        <dbReference type="Proteomes" id="UP000243579"/>
    </source>
</evidence>
<evidence type="ECO:0000313" key="10">
    <source>
        <dbReference type="EMBL" id="OQR86963.1"/>
    </source>
</evidence>
<evidence type="ECO:0000259" key="9">
    <source>
        <dbReference type="PROSITE" id="PS50006"/>
    </source>
</evidence>
<dbReference type="Gene3D" id="3.40.50.10190">
    <property type="entry name" value="BRCT domain"/>
    <property type="match status" value="1"/>
</dbReference>
<reference evidence="10 11" key="1">
    <citation type="journal article" date="2014" name="Genome Biol. Evol.">
        <title>The secreted proteins of Achlya hypogyna and Thraustotheca clavata identify the ancestral oomycete secretome and reveal gene acquisitions by horizontal gene transfer.</title>
        <authorList>
            <person name="Misner I."/>
            <person name="Blouin N."/>
            <person name="Leonard G."/>
            <person name="Richards T.A."/>
            <person name="Lane C.E."/>
        </authorList>
    </citation>
    <scope>NUCLEOTIDE SEQUENCE [LARGE SCALE GENOMIC DNA]</scope>
    <source>
        <strain evidence="10 11">ATCC 48635</strain>
    </source>
</reference>
<feature type="compositionally biased region" description="Low complexity" evidence="8">
    <location>
        <begin position="420"/>
        <end position="431"/>
    </location>
</feature>
<dbReference type="GO" id="GO:0000724">
    <property type="term" value="P:double-strand break repair via homologous recombination"/>
    <property type="evidence" value="ECO:0007669"/>
    <property type="project" value="TreeGrafter"/>
</dbReference>
<evidence type="ECO:0000256" key="7">
    <source>
        <dbReference type="ARBA" id="ARBA00044757"/>
    </source>
</evidence>
<evidence type="ECO:0000256" key="5">
    <source>
        <dbReference type="ARBA" id="ARBA00023204"/>
    </source>
</evidence>
<dbReference type="GO" id="GO:0005694">
    <property type="term" value="C:chromosome"/>
    <property type="evidence" value="ECO:0007669"/>
    <property type="project" value="UniProtKB-SubCell"/>
</dbReference>
<dbReference type="CDD" id="cd00027">
    <property type="entry name" value="BRCT"/>
    <property type="match status" value="1"/>
</dbReference>
<dbReference type="SUPFAM" id="SSF49879">
    <property type="entry name" value="SMAD/FHA domain"/>
    <property type="match status" value="1"/>
</dbReference>
<accession>A0A1V9YMP5</accession>
<dbReference type="PANTHER" id="PTHR12162:SF0">
    <property type="entry name" value="NIBRIN"/>
    <property type="match status" value="1"/>
</dbReference>
<dbReference type="InterPro" id="IPR036420">
    <property type="entry name" value="BRCT_dom_sf"/>
</dbReference>
<dbReference type="SMART" id="SM00240">
    <property type="entry name" value="FHA"/>
    <property type="match status" value="1"/>
</dbReference>
<name>A0A1V9YMP5_ACHHY</name>
<keyword evidence="11" id="KW-1185">Reference proteome</keyword>
<sequence length="589" mass="64392">MASDEDLVMWVLDWESEGVALRLVHGEWTLGRKGNALNFPNDSSISRQHAVLKVGALEHLDRIHDRPTFTLVDSKSRFGTFVNGAQIPENVPVDLRVGDKITFGAKSTVLVVSYVRMVARISRIQKANRRRLLEGCKYIGMHVVSDPIPEITHCIMDAGNFVATEKILWALVHAHPVVSSDWIQAVLARDSLSSDLPRCEGFLPVHAADQAATPSYLLDTRRCSLYNDFIVVFLVPTSMVALLQAMGGQVLAAFCDPSAAHDADVLEALAASKRTPLVVFPGNGNELTQTADALSASAREWDSSVLRRLHALRGHAFVMHHELIASILFTRPPLYLSDDSLGALLHQAAPPEPTKHESASASQSLSSFVAPTPIDSYPAVDLPAASEATSIKAEPETLTDSKAAVFAEPEPAPKRSLWKTPQLPQLPTALPTTPPPAPSPQAMSPPPARAEDPPMVEDPPVATANVAWTSKKTHKAPVKLEDDGPVAVVVSSQLVVRRASVPADAPTVRYLPRHAESPAVPGARNFKRFKKNPVPRARTLITRYLNEMPVDQERRRAFEKQQEALEEQERVAEALFESNMHLARKRRGA</sequence>
<dbReference type="InterPro" id="IPR000253">
    <property type="entry name" value="FHA_dom"/>
</dbReference>
<dbReference type="EMBL" id="JNBR01001472">
    <property type="protein sequence ID" value="OQR86963.1"/>
    <property type="molecule type" value="Genomic_DNA"/>
</dbReference>
<evidence type="ECO:0000256" key="3">
    <source>
        <dbReference type="ARBA" id="ARBA00022454"/>
    </source>
</evidence>
<dbReference type="GO" id="GO:0030870">
    <property type="term" value="C:Mre11 complex"/>
    <property type="evidence" value="ECO:0007669"/>
    <property type="project" value="InterPro"/>
</dbReference>
<dbReference type="InterPro" id="IPR040227">
    <property type="entry name" value="Nibrin-rel"/>
</dbReference>
<dbReference type="CDD" id="cd22667">
    <property type="entry name" value="FHA_NBN"/>
    <property type="match status" value="1"/>
</dbReference>
<dbReference type="Gene3D" id="2.60.200.20">
    <property type="match status" value="1"/>
</dbReference>
<evidence type="ECO:0000256" key="2">
    <source>
        <dbReference type="ARBA" id="ARBA00004286"/>
    </source>
</evidence>
<feature type="compositionally biased region" description="Pro residues" evidence="8">
    <location>
        <begin position="432"/>
        <end position="448"/>
    </location>
</feature>
<dbReference type="PANTHER" id="PTHR12162">
    <property type="entry name" value="NIBRIN-RELATED"/>
    <property type="match status" value="1"/>
</dbReference>
<dbReference type="STRING" id="1202772.A0A1V9YMP5"/>
<evidence type="ECO:0000256" key="4">
    <source>
        <dbReference type="ARBA" id="ARBA00022763"/>
    </source>
</evidence>
<keyword evidence="3" id="KW-0158">Chromosome</keyword>
<evidence type="ECO:0000256" key="6">
    <source>
        <dbReference type="ARBA" id="ARBA00023242"/>
    </source>
</evidence>
<dbReference type="Proteomes" id="UP000243579">
    <property type="component" value="Unassembled WGS sequence"/>
</dbReference>